<accession>A0ABW4HM33</accession>
<dbReference type="EMBL" id="JBHUDE010000009">
    <property type="protein sequence ID" value="MFD1606668.1"/>
    <property type="molecule type" value="Genomic_DNA"/>
</dbReference>
<dbReference type="PANTHER" id="PTHR44167">
    <property type="entry name" value="OVARIAN-SPECIFIC SERINE/THREONINE-PROTEIN KINASE LOK-RELATED"/>
    <property type="match status" value="1"/>
</dbReference>
<dbReference type="SUPFAM" id="SSF56112">
    <property type="entry name" value="Protein kinase-like (PK-like)"/>
    <property type="match status" value="1"/>
</dbReference>
<proteinExistence type="predicted"/>
<evidence type="ECO:0000313" key="2">
    <source>
        <dbReference type="EMBL" id="MFD1606668.1"/>
    </source>
</evidence>
<feature type="domain" description="Protein kinase" evidence="1">
    <location>
        <begin position="29"/>
        <end position="294"/>
    </location>
</feature>
<comment type="caution">
    <text evidence="2">The sequence shown here is derived from an EMBL/GenBank/DDBJ whole genome shotgun (WGS) entry which is preliminary data.</text>
</comment>
<dbReference type="SMART" id="SM00220">
    <property type="entry name" value="S_TKc"/>
    <property type="match status" value="1"/>
</dbReference>
<dbReference type="RefSeq" id="WP_379596019.1">
    <property type="nucleotide sequence ID" value="NZ_JBHUDE010000009.1"/>
</dbReference>
<dbReference type="Gene3D" id="1.10.510.10">
    <property type="entry name" value="Transferase(Phosphotransferase) domain 1"/>
    <property type="match status" value="1"/>
</dbReference>
<keyword evidence="2" id="KW-0418">Kinase</keyword>
<reference evidence="3" key="1">
    <citation type="journal article" date="2019" name="Int. J. Syst. Evol. Microbiol.">
        <title>The Global Catalogue of Microorganisms (GCM) 10K type strain sequencing project: providing services to taxonomists for standard genome sequencing and annotation.</title>
        <authorList>
            <consortium name="The Broad Institute Genomics Platform"/>
            <consortium name="The Broad Institute Genome Sequencing Center for Infectious Disease"/>
            <person name="Wu L."/>
            <person name="Ma J."/>
        </authorList>
    </citation>
    <scope>NUCLEOTIDE SEQUENCE [LARGE SCALE GENOMIC DNA]</scope>
    <source>
        <strain evidence="3">CGMCC 1.12376</strain>
    </source>
</reference>
<dbReference type="PANTHER" id="PTHR44167:SF24">
    <property type="entry name" value="SERINE_THREONINE-PROTEIN KINASE CHK2"/>
    <property type="match status" value="1"/>
</dbReference>
<evidence type="ECO:0000313" key="3">
    <source>
        <dbReference type="Proteomes" id="UP001597221"/>
    </source>
</evidence>
<dbReference type="Proteomes" id="UP001597221">
    <property type="component" value="Unassembled WGS sequence"/>
</dbReference>
<dbReference type="Pfam" id="PF00069">
    <property type="entry name" value="Pkinase"/>
    <property type="match status" value="1"/>
</dbReference>
<dbReference type="InterPro" id="IPR011009">
    <property type="entry name" value="Kinase-like_dom_sf"/>
</dbReference>
<keyword evidence="2" id="KW-0808">Transferase</keyword>
<dbReference type="InterPro" id="IPR000719">
    <property type="entry name" value="Prot_kinase_dom"/>
</dbReference>
<dbReference type="PROSITE" id="PS50011">
    <property type="entry name" value="PROTEIN_KINASE_DOM"/>
    <property type="match status" value="1"/>
</dbReference>
<evidence type="ECO:0000259" key="1">
    <source>
        <dbReference type="PROSITE" id="PS50011"/>
    </source>
</evidence>
<name>A0ABW4HM33_9BACI</name>
<sequence>MAMNRILKKQVSSIKPGTLIKGKFKGNTYLINGKLGEGAIGAVYLCQANRQVAALKISENQTSMSLEVNVLKSLEQVRGNRLGPALLDVDDWTAPNGRTFYFYVMEYVKGETVRDFFQKHGTSWLGPFMIQLLEDLEKLHQEGWVFGDLKTENLIVRSAPPRIRWVDVGGMTQIGRSIKEYTDFYDRGYWGLGSRRAEPSYDLFSFAIIFLEIFYPKRFPRPEKNRKKYIYQRIDQVKALKPYAPVLKKAISGKYQTSTEMKRELKQVLLSLRQRNNPRNPEKNDGSGFKEAFWIFIISAFSFLLSFMI</sequence>
<dbReference type="GO" id="GO:0016301">
    <property type="term" value="F:kinase activity"/>
    <property type="evidence" value="ECO:0007669"/>
    <property type="project" value="UniProtKB-KW"/>
</dbReference>
<organism evidence="2 3">
    <name type="scientific">Oceanobacillus luteolus</name>
    <dbReference type="NCBI Taxonomy" id="1274358"/>
    <lineage>
        <taxon>Bacteria</taxon>
        <taxon>Bacillati</taxon>
        <taxon>Bacillota</taxon>
        <taxon>Bacilli</taxon>
        <taxon>Bacillales</taxon>
        <taxon>Bacillaceae</taxon>
        <taxon>Oceanobacillus</taxon>
    </lineage>
</organism>
<protein>
    <submittedName>
        <fullName evidence="2">Protein kinase</fullName>
    </submittedName>
</protein>
<gene>
    <name evidence="2" type="ORF">ACFSBH_03195</name>
</gene>
<keyword evidence="3" id="KW-1185">Reference proteome</keyword>